<evidence type="ECO:0000256" key="1">
    <source>
        <dbReference type="ARBA" id="ARBA00005278"/>
    </source>
</evidence>
<dbReference type="InterPro" id="IPR004995">
    <property type="entry name" value="Spore_Ger"/>
</dbReference>
<accession>A0A927C4G3</accession>
<gene>
    <name evidence="4" type="ORF">IDH45_04060</name>
</gene>
<feature type="transmembrane region" description="Helical" evidence="3">
    <location>
        <begin position="378"/>
        <end position="397"/>
    </location>
</feature>
<feature type="transmembrane region" description="Helical" evidence="3">
    <location>
        <begin position="326"/>
        <end position="344"/>
    </location>
</feature>
<comment type="similarity">
    <text evidence="1">Belongs to the GerABKA family.</text>
</comment>
<dbReference type="RefSeq" id="WP_190924952.1">
    <property type="nucleotide sequence ID" value="NZ_JACXJA010000005.1"/>
</dbReference>
<keyword evidence="3" id="KW-1133">Transmembrane helix</keyword>
<keyword evidence="2 3" id="KW-0472">Membrane</keyword>
<feature type="transmembrane region" description="Helical" evidence="3">
    <location>
        <begin position="409"/>
        <end position="435"/>
    </location>
</feature>
<dbReference type="PIRSF" id="PIRSF005690">
    <property type="entry name" value="GerBA"/>
    <property type="match status" value="1"/>
</dbReference>
<feature type="transmembrane region" description="Helical" evidence="3">
    <location>
        <begin position="287"/>
        <end position="306"/>
    </location>
</feature>
<organism evidence="4 5">
    <name type="scientific">Paenibacillus oceani</name>
    <dbReference type="NCBI Taxonomy" id="2772510"/>
    <lineage>
        <taxon>Bacteria</taxon>
        <taxon>Bacillati</taxon>
        <taxon>Bacillota</taxon>
        <taxon>Bacilli</taxon>
        <taxon>Bacillales</taxon>
        <taxon>Paenibacillaceae</taxon>
        <taxon>Paenibacillus</taxon>
    </lineage>
</organism>
<dbReference type="AlphaFoldDB" id="A0A927C4G3"/>
<dbReference type="GO" id="GO:0016020">
    <property type="term" value="C:membrane"/>
    <property type="evidence" value="ECO:0007669"/>
    <property type="project" value="InterPro"/>
</dbReference>
<keyword evidence="5" id="KW-1185">Reference proteome</keyword>
<dbReference type="PANTHER" id="PTHR22550:SF5">
    <property type="entry name" value="LEUCINE ZIPPER PROTEIN 4"/>
    <property type="match status" value="1"/>
</dbReference>
<dbReference type="Proteomes" id="UP000639396">
    <property type="component" value="Unassembled WGS sequence"/>
</dbReference>
<evidence type="ECO:0000256" key="2">
    <source>
        <dbReference type="ARBA" id="ARBA00023136"/>
    </source>
</evidence>
<proteinExistence type="inferred from homology"/>
<dbReference type="InterPro" id="IPR050768">
    <property type="entry name" value="UPF0353/GerABKA_families"/>
</dbReference>
<dbReference type="PANTHER" id="PTHR22550">
    <property type="entry name" value="SPORE GERMINATION PROTEIN"/>
    <property type="match status" value="1"/>
</dbReference>
<dbReference type="Pfam" id="PF03323">
    <property type="entry name" value="GerA"/>
    <property type="match status" value="1"/>
</dbReference>
<dbReference type="EMBL" id="JACXJA010000005">
    <property type="protein sequence ID" value="MBD2861163.1"/>
    <property type="molecule type" value="Genomic_DNA"/>
</dbReference>
<comment type="caution">
    <text evidence="4">The sequence shown here is derived from an EMBL/GenBank/DDBJ whole genome shotgun (WGS) entry which is preliminary data.</text>
</comment>
<reference evidence="4" key="1">
    <citation type="submission" date="2020-09" db="EMBL/GenBank/DDBJ databases">
        <title>A novel bacterium of genus Paenibacillus, isolated from South China Sea.</title>
        <authorList>
            <person name="Huang H."/>
            <person name="Mo K."/>
            <person name="Hu Y."/>
        </authorList>
    </citation>
    <scope>NUCLEOTIDE SEQUENCE</scope>
    <source>
        <strain evidence="4">IB182363</strain>
    </source>
</reference>
<protein>
    <submittedName>
        <fullName evidence="4">Spore germination protein</fullName>
    </submittedName>
</protein>
<evidence type="ECO:0000256" key="3">
    <source>
        <dbReference type="SAM" id="Phobius"/>
    </source>
</evidence>
<sequence>MGDATAFADRIVELFALCGDVKIDTLELPGAGDGRHTAVQLVYCESLCDVYHLNRLVIPSLFDLFRSRPIPDFIELERHVKLRIVRVDDPSDEEAIVRRVFRGELLLWFESFGALCTIDISDIPARNTEEPNTEVSIKGPKDGFTEELTLNLGLIRKRLKSNKLAADYYRFGSETETQVALLYMNNRINSDVLSEIRSKLGGLNLPELISSTQLEETLSGFSLFPQFAYTGRPDYAVNSLLHGRFVLLVEGSPTASIAPVTLTYIMNVSEDAHTANLFVTFTRLMRMLGLLFSLFLPGFWIALMSYHQDQIPFSLLATLVISRQGVPLPVPLEAFVMLLLFELFREAGMRLPSAFGQTLSVVGGLIIGQAAISAGITAPGTIVIVAISVMATFTLVNQQIVGMVSILRGVILLVSGLLGLFGFLFCLLAMALYLVNLKSFGVYYMEPLAPPDARDIWKVLFRFPWGKRISIPASLRKKKRGEGGGNPV</sequence>
<evidence type="ECO:0000313" key="5">
    <source>
        <dbReference type="Proteomes" id="UP000639396"/>
    </source>
</evidence>
<name>A0A927C4G3_9BACL</name>
<keyword evidence="3" id="KW-0812">Transmembrane</keyword>
<dbReference type="GO" id="GO:0009847">
    <property type="term" value="P:spore germination"/>
    <property type="evidence" value="ECO:0007669"/>
    <property type="project" value="InterPro"/>
</dbReference>
<feature type="transmembrane region" description="Helical" evidence="3">
    <location>
        <begin position="351"/>
        <end position="372"/>
    </location>
</feature>
<evidence type="ECO:0000313" key="4">
    <source>
        <dbReference type="EMBL" id="MBD2861163.1"/>
    </source>
</evidence>